<name>A0ABR7WVT0_9SPHI</name>
<keyword evidence="3" id="KW-1185">Reference proteome</keyword>
<protein>
    <submittedName>
        <fullName evidence="2">Carboxypeptidase-like regulatory domain-containing protein</fullName>
    </submittedName>
</protein>
<dbReference type="Proteomes" id="UP000606600">
    <property type="component" value="Unassembled WGS sequence"/>
</dbReference>
<keyword evidence="1" id="KW-0812">Transmembrane</keyword>
<sequence>MKSRKTCGKFDECEIVLITHCSYESRKAPLLWGFLLTTAMLILVNVFVEASERPQKNIINTPIPRLLSTQTFTLRGRALNKSTKLPLSDVKIRLKGTLNQVFTDSTGSFKLQVPPAATLIISCVGYSSRELPIGSPSGSPIEIYLQESTDYFISPVVVKSPPFYTRWWRKIKHIF</sequence>
<dbReference type="RefSeq" id="WP_191191045.1">
    <property type="nucleotide sequence ID" value="NZ_JACWMY010000012.1"/>
</dbReference>
<feature type="transmembrane region" description="Helical" evidence="1">
    <location>
        <begin position="30"/>
        <end position="48"/>
    </location>
</feature>
<comment type="caution">
    <text evidence="2">The sequence shown here is derived from an EMBL/GenBank/DDBJ whole genome shotgun (WGS) entry which is preliminary data.</text>
</comment>
<proteinExistence type="predicted"/>
<dbReference type="Pfam" id="PF13715">
    <property type="entry name" value="CarbopepD_reg_2"/>
    <property type="match status" value="1"/>
</dbReference>
<evidence type="ECO:0000313" key="3">
    <source>
        <dbReference type="Proteomes" id="UP000606600"/>
    </source>
</evidence>
<dbReference type="EMBL" id="JACWMY010000012">
    <property type="protein sequence ID" value="MBD1366400.1"/>
    <property type="molecule type" value="Genomic_DNA"/>
</dbReference>
<gene>
    <name evidence="2" type="ORF">IDJ77_21485</name>
</gene>
<evidence type="ECO:0000313" key="2">
    <source>
        <dbReference type="EMBL" id="MBD1366400.1"/>
    </source>
</evidence>
<organism evidence="2 3">
    <name type="scientific">Mucilaginibacter pankratovii</name>
    <dbReference type="NCBI Taxonomy" id="2772110"/>
    <lineage>
        <taxon>Bacteria</taxon>
        <taxon>Pseudomonadati</taxon>
        <taxon>Bacteroidota</taxon>
        <taxon>Sphingobacteriia</taxon>
        <taxon>Sphingobacteriales</taxon>
        <taxon>Sphingobacteriaceae</taxon>
        <taxon>Mucilaginibacter</taxon>
    </lineage>
</organism>
<reference evidence="2 3" key="1">
    <citation type="submission" date="2020-09" db="EMBL/GenBank/DDBJ databases">
        <title>Novel species of Mucilaginibacter isolated from a glacier on the Tibetan Plateau.</title>
        <authorList>
            <person name="Liu Q."/>
            <person name="Xin Y.-H."/>
        </authorList>
    </citation>
    <scope>NUCLEOTIDE SEQUENCE [LARGE SCALE GENOMIC DNA]</scope>
    <source>
        <strain evidence="2 3">ZT4R22</strain>
    </source>
</reference>
<keyword evidence="1" id="KW-1133">Transmembrane helix</keyword>
<dbReference type="SUPFAM" id="SSF49464">
    <property type="entry name" value="Carboxypeptidase regulatory domain-like"/>
    <property type="match status" value="1"/>
</dbReference>
<evidence type="ECO:0000256" key="1">
    <source>
        <dbReference type="SAM" id="Phobius"/>
    </source>
</evidence>
<accession>A0ABR7WVT0</accession>
<dbReference type="InterPro" id="IPR008969">
    <property type="entry name" value="CarboxyPept-like_regulatory"/>
</dbReference>
<keyword evidence="1" id="KW-0472">Membrane</keyword>
<dbReference type="Gene3D" id="2.60.40.1120">
    <property type="entry name" value="Carboxypeptidase-like, regulatory domain"/>
    <property type="match status" value="1"/>
</dbReference>